<feature type="transmembrane region" description="Helical" evidence="5">
    <location>
        <begin position="327"/>
        <end position="346"/>
    </location>
</feature>
<gene>
    <name evidence="7" type="ORF">ACFOOI_15690</name>
</gene>
<dbReference type="Gene3D" id="1.10.1420.10">
    <property type="match status" value="1"/>
</dbReference>
<evidence type="ECO:0000256" key="4">
    <source>
        <dbReference type="SAM" id="Coils"/>
    </source>
</evidence>
<evidence type="ECO:0000259" key="6">
    <source>
        <dbReference type="SMART" id="SM00534"/>
    </source>
</evidence>
<evidence type="ECO:0000256" key="2">
    <source>
        <dbReference type="ARBA" id="ARBA00022840"/>
    </source>
</evidence>
<organism evidence="7 8">
    <name type="scientific">Lacihabitans lacunae</name>
    <dbReference type="NCBI Taxonomy" id="1028214"/>
    <lineage>
        <taxon>Bacteria</taxon>
        <taxon>Pseudomonadati</taxon>
        <taxon>Bacteroidota</taxon>
        <taxon>Cytophagia</taxon>
        <taxon>Cytophagales</taxon>
        <taxon>Leadbetterellaceae</taxon>
        <taxon>Lacihabitans</taxon>
    </lineage>
</organism>
<comment type="caution">
    <text evidence="7">The sequence shown here is derived from an EMBL/GenBank/DDBJ whole genome shotgun (WGS) entry which is preliminary data.</text>
</comment>
<keyword evidence="3" id="KW-0238">DNA-binding</keyword>
<evidence type="ECO:0000256" key="1">
    <source>
        <dbReference type="ARBA" id="ARBA00022741"/>
    </source>
</evidence>
<keyword evidence="5" id="KW-0472">Membrane</keyword>
<sequence>MIPYYQTQLSSIKTELEILQKKHGKTSMFRLALIVVGLYVLVKSFEFHLILGVLFAVVYIGGFYFLVKFHEKQDAELKQLKNKRSLFENEIEVLSGKPNKNYENGSKFTDGTHIFSADLDLFGKGSLFHFLNRTKTSKGAEKLSVGLLTIEDSVTSINQKQAAVSELVEKNDWANEFLASLVDIPNQIESDNKQNIEIDQVEQPELKLSGFIWWYSKLIPLVWVGAIVLSYLYFFDQMGYVIGGIFFFNFYLNGLNKKVTEPFLQQFSISSQALYSYSKASDLIANQKFESEAIHNALTDFPNLGTKAENPIASFERIVKRLEIRKNLIASIFMTLFVPFEAYETLKMKKWLEKNPKFFERILSSIGSLEYMTSIARLKFNNPSWSMPVFQDNQEEYLDLKQVGHPLIGLNEAVCNDFELNSTNLLNLITGSNMSGKSTFLRTLGINLILANQGGPVFAQKFVSKIGLIPVCYMRITDSLQQNASTFKAEIERIKLILEALDKKGRYLYLIDEMLRGTNSEDKLSGSMALLKRFVLAKAPSLVATHDLRMTEISDEFPESVKNYYFEYATQGSDLSFDYKLKPGICRSFNASLLLESIGLKLS</sequence>
<feature type="coiled-coil region" evidence="4">
    <location>
        <begin position="70"/>
        <end position="97"/>
    </location>
</feature>
<keyword evidence="4" id="KW-0175">Coiled coil</keyword>
<dbReference type="EMBL" id="JBHRYQ010000001">
    <property type="protein sequence ID" value="MFC3812103.1"/>
    <property type="molecule type" value="Genomic_DNA"/>
</dbReference>
<name>A0ABV7YXR3_9BACT</name>
<keyword evidence="5" id="KW-0812">Transmembrane</keyword>
<dbReference type="SMART" id="SM00534">
    <property type="entry name" value="MUTSac"/>
    <property type="match status" value="1"/>
</dbReference>
<evidence type="ECO:0000313" key="8">
    <source>
        <dbReference type="Proteomes" id="UP001595616"/>
    </source>
</evidence>
<dbReference type="SUPFAM" id="SSF48334">
    <property type="entry name" value="DNA repair protein MutS, domain III"/>
    <property type="match status" value="1"/>
</dbReference>
<dbReference type="RefSeq" id="WP_379838967.1">
    <property type="nucleotide sequence ID" value="NZ_JBHRYQ010000001.1"/>
</dbReference>
<feature type="domain" description="DNA mismatch repair proteins mutS family" evidence="6">
    <location>
        <begin position="424"/>
        <end position="600"/>
    </location>
</feature>
<accession>A0ABV7YXR3</accession>
<feature type="transmembrane region" description="Helical" evidence="5">
    <location>
        <begin position="48"/>
        <end position="67"/>
    </location>
</feature>
<protein>
    <recommendedName>
        <fullName evidence="6">DNA mismatch repair proteins mutS family domain-containing protein</fullName>
    </recommendedName>
</protein>
<dbReference type="InterPro" id="IPR036187">
    <property type="entry name" value="DNA_mismatch_repair_MutS_sf"/>
</dbReference>
<dbReference type="SUPFAM" id="SSF52540">
    <property type="entry name" value="P-loop containing nucleoside triphosphate hydrolases"/>
    <property type="match status" value="1"/>
</dbReference>
<feature type="transmembrane region" description="Helical" evidence="5">
    <location>
        <begin position="212"/>
        <end position="232"/>
    </location>
</feature>
<keyword evidence="1" id="KW-0547">Nucleotide-binding</keyword>
<keyword evidence="2" id="KW-0067">ATP-binding</keyword>
<evidence type="ECO:0000313" key="7">
    <source>
        <dbReference type="EMBL" id="MFC3812103.1"/>
    </source>
</evidence>
<dbReference type="PANTHER" id="PTHR11361:SF99">
    <property type="entry name" value="DNA MISMATCH REPAIR PROTEIN"/>
    <property type="match status" value="1"/>
</dbReference>
<proteinExistence type="predicted"/>
<keyword evidence="5" id="KW-1133">Transmembrane helix</keyword>
<keyword evidence="8" id="KW-1185">Reference proteome</keyword>
<dbReference type="Gene3D" id="3.40.50.300">
    <property type="entry name" value="P-loop containing nucleotide triphosphate hydrolases"/>
    <property type="match status" value="1"/>
</dbReference>
<dbReference type="InterPro" id="IPR000432">
    <property type="entry name" value="DNA_mismatch_repair_MutS_C"/>
</dbReference>
<reference evidence="8" key="1">
    <citation type="journal article" date="2019" name="Int. J. Syst. Evol. Microbiol.">
        <title>The Global Catalogue of Microorganisms (GCM) 10K type strain sequencing project: providing services to taxonomists for standard genome sequencing and annotation.</title>
        <authorList>
            <consortium name="The Broad Institute Genomics Platform"/>
            <consortium name="The Broad Institute Genome Sequencing Center for Infectious Disease"/>
            <person name="Wu L."/>
            <person name="Ma J."/>
        </authorList>
    </citation>
    <scope>NUCLEOTIDE SEQUENCE [LARGE SCALE GENOMIC DNA]</scope>
    <source>
        <strain evidence="8">CECT 7956</strain>
    </source>
</reference>
<dbReference type="Proteomes" id="UP001595616">
    <property type="component" value="Unassembled WGS sequence"/>
</dbReference>
<dbReference type="InterPro" id="IPR027417">
    <property type="entry name" value="P-loop_NTPase"/>
</dbReference>
<dbReference type="InterPro" id="IPR045076">
    <property type="entry name" value="MutS"/>
</dbReference>
<feature type="transmembrane region" description="Helical" evidence="5">
    <location>
        <begin position="238"/>
        <end position="255"/>
    </location>
</feature>
<dbReference type="PANTHER" id="PTHR11361">
    <property type="entry name" value="DNA MISMATCH REPAIR PROTEIN MUTS FAMILY MEMBER"/>
    <property type="match status" value="1"/>
</dbReference>
<dbReference type="Pfam" id="PF00488">
    <property type="entry name" value="MutS_V"/>
    <property type="match status" value="1"/>
</dbReference>
<evidence type="ECO:0000256" key="5">
    <source>
        <dbReference type="SAM" id="Phobius"/>
    </source>
</evidence>
<evidence type="ECO:0000256" key="3">
    <source>
        <dbReference type="ARBA" id="ARBA00023125"/>
    </source>
</evidence>